<dbReference type="Proteomes" id="UP000018208">
    <property type="component" value="Unassembled WGS sequence"/>
</dbReference>
<dbReference type="AlphaFoldDB" id="V6M279"/>
<dbReference type="EMBL" id="AUWU02000006">
    <property type="protein sequence ID" value="KAH0571710.1"/>
    <property type="molecule type" value="Genomic_DNA"/>
</dbReference>
<organism evidence="1">
    <name type="scientific">Spironucleus salmonicida</name>
    <dbReference type="NCBI Taxonomy" id="348837"/>
    <lineage>
        <taxon>Eukaryota</taxon>
        <taxon>Metamonada</taxon>
        <taxon>Diplomonadida</taxon>
        <taxon>Hexamitidae</taxon>
        <taxon>Hexamitinae</taxon>
        <taxon>Spironucleus</taxon>
    </lineage>
</organism>
<proteinExistence type="predicted"/>
<dbReference type="VEuPathDB" id="GiardiaDB:SS50377_25901"/>
<dbReference type="EMBL" id="KI546043">
    <property type="protein sequence ID" value="EST47324.1"/>
    <property type="molecule type" value="Genomic_DNA"/>
</dbReference>
<name>V6M279_9EUKA</name>
<reference evidence="1 2" key="1">
    <citation type="journal article" date="2014" name="PLoS Genet.">
        <title>The Genome of Spironucleus salmonicida Highlights a Fish Pathogen Adapted to Fluctuating Environments.</title>
        <authorList>
            <person name="Xu F."/>
            <person name="Jerlstrom-Hultqvist J."/>
            <person name="Einarsson E."/>
            <person name="Astvaldsson A."/>
            <person name="Svard S.G."/>
            <person name="Andersson J.O."/>
        </authorList>
    </citation>
    <scope>NUCLEOTIDE SEQUENCE</scope>
    <source>
        <strain evidence="2">ATCC 50377</strain>
    </source>
</reference>
<protein>
    <submittedName>
        <fullName evidence="1">Uncharacterized protein</fullName>
    </submittedName>
</protein>
<gene>
    <name evidence="1" type="ORF">SS50377_12592</name>
    <name evidence="2" type="ORF">SS50377_25901</name>
</gene>
<accession>V6M279</accession>
<evidence type="ECO:0000313" key="2">
    <source>
        <dbReference type="EMBL" id="KAH0571710.1"/>
    </source>
</evidence>
<keyword evidence="3" id="KW-1185">Reference proteome</keyword>
<evidence type="ECO:0000313" key="1">
    <source>
        <dbReference type="EMBL" id="EST47324.1"/>
    </source>
</evidence>
<sequence length="187" mass="21661">MNIVERYQEHIDQAISLSKIDAYRTHTDIFIHLGLIFDALDKRLTLFSPQIFALQNKVQKPSNIIEDGQETSRIIEGLKTENKILQSRLNTIITANTRLQKFHIHKDQEIGQQSIYEVVGEYQLKYIKLQNEHHKIDQECSNYRKLASENIGLQIPKLSISPIIKSVLNKRGISVCENRLIKTGRIQ</sequence>
<evidence type="ECO:0000313" key="3">
    <source>
        <dbReference type="Proteomes" id="UP000018208"/>
    </source>
</evidence>
<reference evidence="2" key="2">
    <citation type="submission" date="2020-12" db="EMBL/GenBank/DDBJ databases">
        <title>New Spironucleus salmonicida genome in near-complete chromosomes.</title>
        <authorList>
            <person name="Xu F."/>
            <person name="Kurt Z."/>
            <person name="Jimenez-Gonzalez A."/>
            <person name="Astvaldsson A."/>
            <person name="Andersson J.O."/>
            <person name="Svard S.G."/>
        </authorList>
    </citation>
    <scope>NUCLEOTIDE SEQUENCE</scope>
    <source>
        <strain evidence="2">ATCC 50377</strain>
    </source>
</reference>